<evidence type="ECO:0000313" key="2">
    <source>
        <dbReference type="EMBL" id="MBW7456897.1"/>
    </source>
</evidence>
<evidence type="ECO:0000313" key="3">
    <source>
        <dbReference type="Proteomes" id="UP001519887"/>
    </source>
</evidence>
<feature type="region of interest" description="Disordered" evidence="1">
    <location>
        <begin position="1"/>
        <end position="29"/>
    </location>
</feature>
<feature type="compositionally biased region" description="Basic and acidic residues" evidence="1">
    <location>
        <begin position="1"/>
        <end position="22"/>
    </location>
</feature>
<dbReference type="Proteomes" id="UP001519887">
    <property type="component" value="Unassembled WGS sequence"/>
</dbReference>
<accession>A0ABS7C7N9</accession>
<keyword evidence="3" id="KW-1185">Reference proteome</keyword>
<name>A0ABS7C7N9_9BACL</name>
<sequence length="55" mass="6926">MHRPIKDERQIPLHLGRESEGRSRRRRKRSKPYLYRWHLMDPIRFDSELRVTIQQ</sequence>
<organism evidence="2 3">
    <name type="scientific">Paenibacillus sepulcri</name>
    <dbReference type="NCBI Taxonomy" id="359917"/>
    <lineage>
        <taxon>Bacteria</taxon>
        <taxon>Bacillati</taxon>
        <taxon>Bacillota</taxon>
        <taxon>Bacilli</taxon>
        <taxon>Bacillales</taxon>
        <taxon>Paenibacillaceae</taxon>
        <taxon>Paenibacillus</taxon>
    </lineage>
</organism>
<protein>
    <submittedName>
        <fullName evidence="2">DUF2961 domain-containing protein</fullName>
    </submittedName>
</protein>
<feature type="non-terminal residue" evidence="2">
    <location>
        <position position="55"/>
    </location>
</feature>
<comment type="caution">
    <text evidence="2">The sequence shown here is derived from an EMBL/GenBank/DDBJ whole genome shotgun (WGS) entry which is preliminary data.</text>
</comment>
<proteinExistence type="predicted"/>
<dbReference type="Gene3D" id="2.60.120.1390">
    <property type="match status" value="1"/>
</dbReference>
<dbReference type="EMBL" id="JAHZIK010000695">
    <property type="protein sequence ID" value="MBW7456897.1"/>
    <property type="molecule type" value="Genomic_DNA"/>
</dbReference>
<evidence type="ECO:0000256" key="1">
    <source>
        <dbReference type="SAM" id="MobiDB-lite"/>
    </source>
</evidence>
<gene>
    <name evidence="2" type="ORF">K0U00_22945</name>
</gene>
<reference evidence="2 3" key="1">
    <citation type="submission" date="2021-07" db="EMBL/GenBank/DDBJ databases">
        <title>Paenibacillus radiodurans sp. nov., isolated from the southeastern edge of Tengger Desert.</title>
        <authorList>
            <person name="Zhang G."/>
        </authorList>
    </citation>
    <scope>NUCLEOTIDE SEQUENCE [LARGE SCALE GENOMIC DNA]</scope>
    <source>
        <strain evidence="2 3">CCM 7311</strain>
    </source>
</reference>